<accession>A0ABW3UV85</accession>
<evidence type="ECO:0000313" key="2">
    <source>
        <dbReference type="Proteomes" id="UP001597180"/>
    </source>
</evidence>
<name>A0ABW3UV85_9BACL</name>
<protein>
    <submittedName>
        <fullName evidence="1">Dehydrogenase</fullName>
    </submittedName>
</protein>
<reference evidence="2" key="1">
    <citation type="journal article" date="2019" name="Int. J. Syst. Evol. Microbiol.">
        <title>The Global Catalogue of Microorganisms (GCM) 10K type strain sequencing project: providing services to taxonomists for standard genome sequencing and annotation.</title>
        <authorList>
            <consortium name="The Broad Institute Genomics Platform"/>
            <consortium name="The Broad Institute Genome Sequencing Center for Infectious Disease"/>
            <person name="Wu L."/>
            <person name="Ma J."/>
        </authorList>
    </citation>
    <scope>NUCLEOTIDE SEQUENCE [LARGE SCALE GENOMIC DNA]</scope>
    <source>
        <strain evidence="2">CCUG 53270</strain>
    </source>
</reference>
<organism evidence="1 2">
    <name type="scientific">Paenibacillus vulneris</name>
    <dbReference type="NCBI Taxonomy" id="1133364"/>
    <lineage>
        <taxon>Bacteria</taxon>
        <taxon>Bacillati</taxon>
        <taxon>Bacillota</taxon>
        <taxon>Bacilli</taxon>
        <taxon>Bacillales</taxon>
        <taxon>Paenibacillaceae</taxon>
        <taxon>Paenibacillus</taxon>
    </lineage>
</organism>
<comment type="caution">
    <text evidence="1">The sequence shown here is derived from an EMBL/GenBank/DDBJ whole genome shotgun (WGS) entry which is preliminary data.</text>
</comment>
<gene>
    <name evidence="1" type="ORF">ACFQ4B_32435</name>
</gene>
<dbReference type="EMBL" id="JBHTLU010000050">
    <property type="protein sequence ID" value="MFD1224828.1"/>
    <property type="molecule type" value="Genomic_DNA"/>
</dbReference>
<sequence length="104" mass="12268">MNPANKVRHDQSYPTARKIRRACSRELYRARKKINKWIAPDLVEKADELYYKKVLMNLTWITENSSNRKLLSDWWDENVCPEIAELWEVEPAVLGKAFREAFGG</sequence>
<proteinExistence type="predicted"/>
<dbReference type="RefSeq" id="WP_079913570.1">
    <property type="nucleotide sequence ID" value="NZ_BAABJG010000058.1"/>
</dbReference>
<dbReference type="Proteomes" id="UP001597180">
    <property type="component" value="Unassembled WGS sequence"/>
</dbReference>
<keyword evidence="2" id="KW-1185">Reference proteome</keyword>
<evidence type="ECO:0000313" key="1">
    <source>
        <dbReference type="EMBL" id="MFD1224828.1"/>
    </source>
</evidence>